<feature type="region of interest" description="Disordered" evidence="5">
    <location>
        <begin position="650"/>
        <end position="696"/>
    </location>
</feature>
<dbReference type="SMART" id="SM00257">
    <property type="entry name" value="LysM"/>
    <property type="match status" value="7"/>
</dbReference>
<dbReference type="GO" id="GO:0004040">
    <property type="term" value="F:amidase activity"/>
    <property type="evidence" value="ECO:0007669"/>
    <property type="project" value="InterPro"/>
</dbReference>
<gene>
    <name evidence="7" type="ORF">KIMC2_09480</name>
</gene>
<dbReference type="CDD" id="cd00118">
    <property type="entry name" value="LysM"/>
    <property type="match status" value="6"/>
</dbReference>
<feature type="compositionally biased region" description="Low complexity" evidence="5">
    <location>
        <begin position="326"/>
        <end position="345"/>
    </location>
</feature>
<dbReference type="Proteomes" id="UP001321804">
    <property type="component" value="Chromosome"/>
</dbReference>
<keyword evidence="8" id="KW-1185">Reference proteome</keyword>
<dbReference type="PANTHER" id="PTHR33734:SF22">
    <property type="entry name" value="MEMBRANE-BOUND LYTIC MUREIN TRANSGLYCOSYLASE D"/>
    <property type="match status" value="1"/>
</dbReference>
<feature type="domain" description="LysM" evidence="6">
    <location>
        <begin position="603"/>
        <end position="647"/>
    </location>
</feature>
<comment type="similarity">
    <text evidence="1">Belongs to the glycosyl hydrolase 73 family.</text>
</comment>
<evidence type="ECO:0000256" key="4">
    <source>
        <dbReference type="ARBA" id="ARBA00032108"/>
    </source>
</evidence>
<dbReference type="AlphaFoldDB" id="A0AAU9DDZ2"/>
<protein>
    <recommendedName>
        <fullName evidence="4">Peptidoglycan hydrolase</fullName>
    </recommendedName>
</protein>
<feature type="domain" description="LysM" evidence="6">
    <location>
        <begin position="538"/>
        <end position="582"/>
    </location>
</feature>
<dbReference type="SUPFAM" id="SSF54106">
    <property type="entry name" value="LysM domain"/>
    <property type="match status" value="7"/>
</dbReference>
<keyword evidence="2" id="KW-0929">Antimicrobial</keyword>
<feature type="region of interest" description="Disordered" evidence="5">
    <location>
        <begin position="318"/>
        <end position="345"/>
    </location>
</feature>
<dbReference type="KEGG" id="xak:KIMC2_09480"/>
<feature type="domain" description="LysM" evidence="6">
    <location>
        <begin position="696"/>
        <end position="739"/>
    </location>
</feature>
<evidence type="ECO:0000256" key="3">
    <source>
        <dbReference type="ARBA" id="ARBA00022638"/>
    </source>
</evidence>
<dbReference type="Gene3D" id="4.10.80.30">
    <property type="entry name" value="DNA polymerase, domain 6"/>
    <property type="match status" value="1"/>
</dbReference>
<dbReference type="RefSeq" id="WP_317698311.1">
    <property type="nucleotide sequence ID" value="NZ_AP026801.1"/>
</dbReference>
<feature type="domain" description="LysM" evidence="6">
    <location>
        <begin position="259"/>
        <end position="303"/>
    </location>
</feature>
<evidence type="ECO:0000256" key="5">
    <source>
        <dbReference type="SAM" id="MobiDB-lite"/>
    </source>
</evidence>
<dbReference type="GO" id="GO:0031640">
    <property type="term" value="P:killing of cells of another organism"/>
    <property type="evidence" value="ECO:0007669"/>
    <property type="project" value="UniProtKB-KW"/>
</dbReference>
<reference evidence="7 8" key="1">
    <citation type="journal article" date="2023" name="Microbiol. Spectr.">
        <title>Symbiosis of Carpenter Bees with Uncharacterized Lactic Acid Bacteria Showing NAD Auxotrophy.</title>
        <authorList>
            <person name="Kawasaki S."/>
            <person name="Ozawa K."/>
            <person name="Mori T."/>
            <person name="Yamamoto A."/>
            <person name="Ito M."/>
            <person name="Ohkuma M."/>
            <person name="Sakamoto M."/>
            <person name="Matsutani M."/>
        </authorList>
    </citation>
    <scope>NUCLEOTIDE SEQUENCE [LARGE SCALE GENOMIC DNA]</scope>
    <source>
        <strain evidence="7 8">KimC2</strain>
    </source>
</reference>
<name>A0AAU9DDZ2_9LACO</name>
<evidence type="ECO:0000256" key="1">
    <source>
        <dbReference type="ARBA" id="ARBA00010266"/>
    </source>
</evidence>
<evidence type="ECO:0000259" key="6">
    <source>
        <dbReference type="PROSITE" id="PS51782"/>
    </source>
</evidence>
<keyword evidence="3" id="KW-0081">Bacteriolytic enzyme</keyword>
<proteinExistence type="inferred from homology"/>
<dbReference type="GO" id="GO:0042742">
    <property type="term" value="P:defense response to bacterium"/>
    <property type="evidence" value="ECO:0007669"/>
    <property type="project" value="UniProtKB-KW"/>
</dbReference>
<dbReference type="Gene3D" id="1.10.530.10">
    <property type="match status" value="1"/>
</dbReference>
<feature type="compositionally biased region" description="Polar residues" evidence="5">
    <location>
        <begin position="650"/>
        <end position="664"/>
    </location>
</feature>
<evidence type="ECO:0000313" key="7">
    <source>
        <dbReference type="EMBL" id="BDR56386.1"/>
    </source>
</evidence>
<feature type="domain" description="LysM" evidence="6">
    <location>
        <begin position="473"/>
        <end position="517"/>
    </location>
</feature>
<sequence length="740" mass="80970">METRKERINAQIERNKRYQRKCKARKFGKISLFTGTSLGLAGIFANSVTTKAVSSKVQIQQNNNGTVSNPAPNSNYNFSQGLNQVTYLSQSQYDFLSKIAPSAQKIASENNLYASIMIAQAIIESGWGQSGLASAPNYNLFGVKGSYMGDSVSMPTYEQTPDGASYSIVAGFAKYPSYEDSMKGYVQTMLNPLYVGAWRSTTNNYQEAARYLTGRYATAINYGDTLISMIQKYNLSVFDSKEFSVDPALKGMKVSTQKQTYKIQKGDSLWGISRKFNVKLDSLLKLNNLKLDSKIFPNQVITIKEVDKVNIPNVQIVSSPVSDSTNKPSLPLSTNSSTNSNLSKNSDYVVQKGDSLYRIALKNGISLEQLLKINNLKADSPIKPGQLLKITANIITPNKPVASNSSANHDVKGNTYTVQKGDNLYQIARKVGISLDELLKLNNLKANSVIMVGQKLNIQKGINKAPSVSKSSTFYTVQKGDTLYSIANKTKTNLNELLSLNNLKLNSVITPGQKIIIKQNAPAPVTPNKNQGNHENTSVYVVKQGDNLYKIAKSNGISLDELLKLNNLKENSVIVAGQKLIIKGNVENIKNNKEEKTDISKDTAYTVQKGDSLYGIAQKSGVTVEVLLNLNNLKENSVIVPGQKLIIKGSSENRNSDKQPQSSETKSDVQNKDSVNPDPINKSNNDEKTVAPAGQKTYTVKQGDSLYKIATANKTTVNILEKLNNLPGGVILPGQIIKIP</sequence>
<dbReference type="SMART" id="SM00047">
    <property type="entry name" value="LYZ2"/>
    <property type="match status" value="1"/>
</dbReference>
<dbReference type="Gene3D" id="3.10.350.10">
    <property type="entry name" value="LysM domain"/>
    <property type="match status" value="7"/>
</dbReference>
<evidence type="ECO:0000313" key="8">
    <source>
        <dbReference type="Proteomes" id="UP001321804"/>
    </source>
</evidence>
<feature type="domain" description="LysM" evidence="6">
    <location>
        <begin position="346"/>
        <end position="390"/>
    </location>
</feature>
<feature type="domain" description="LysM" evidence="6">
    <location>
        <begin position="414"/>
        <end position="458"/>
    </location>
</feature>
<dbReference type="Pfam" id="PF01476">
    <property type="entry name" value="LysM"/>
    <property type="match status" value="7"/>
</dbReference>
<accession>A0AAU9DDZ2</accession>
<dbReference type="PROSITE" id="PS51782">
    <property type="entry name" value="LYSM"/>
    <property type="match status" value="7"/>
</dbReference>
<dbReference type="GO" id="GO:0008932">
    <property type="term" value="F:lytic endotransglycosylase activity"/>
    <property type="evidence" value="ECO:0007669"/>
    <property type="project" value="TreeGrafter"/>
</dbReference>
<dbReference type="Pfam" id="PF01832">
    <property type="entry name" value="Glucosaminidase"/>
    <property type="match status" value="1"/>
</dbReference>
<evidence type="ECO:0000256" key="2">
    <source>
        <dbReference type="ARBA" id="ARBA00022529"/>
    </source>
</evidence>
<dbReference type="InterPro" id="IPR002901">
    <property type="entry name" value="MGlyc_endo_b_GlcNAc-like_dom"/>
</dbReference>
<dbReference type="PANTHER" id="PTHR33734">
    <property type="entry name" value="LYSM DOMAIN-CONTAINING GPI-ANCHORED PROTEIN 2"/>
    <property type="match status" value="1"/>
</dbReference>
<organism evidence="7 8">
    <name type="scientific">Xylocopilactobacillus apis</name>
    <dbReference type="NCBI Taxonomy" id="2932183"/>
    <lineage>
        <taxon>Bacteria</taxon>
        <taxon>Bacillati</taxon>
        <taxon>Bacillota</taxon>
        <taxon>Bacilli</taxon>
        <taxon>Lactobacillales</taxon>
        <taxon>Lactobacillaceae</taxon>
        <taxon>Xylocopilactobacillus</taxon>
    </lineage>
</organism>
<dbReference type="InterPro" id="IPR018392">
    <property type="entry name" value="LysM"/>
</dbReference>
<dbReference type="InterPro" id="IPR036779">
    <property type="entry name" value="LysM_dom_sf"/>
</dbReference>
<dbReference type="EMBL" id="AP026801">
    <property type="protein sequence ID" value="BDR56386.1"/>
    <property type="molecule type" value="Genomic_DNA"/>
</dbReference>